<feature type="domain" description="HD-GYP" evidence="4">
    <location>
        <begin position="389"/>
        <end position="580"/>
    </location>
</feature>
<dbReference type="SMART" id="SM00267">
    <property type="entry name" value="GGDEF"/>
    <property type="match status" value="1"/>
</dbReference>
<evidence type="ECO:0000259" key="3">
    <source>
        <dbReference type="PROSITE" id="PS51831"/>
    </source>
</evidence>
<dbReference type="SUPFAM" id="SSF55073">
    <property type="entry name" value="Nucleotide cyclase"/>
    <property type="match status" value="1"/>
</dbReference>
<dbReference type="SUPFAM" id="SSF55785">
    <property type="entry name" value="PYP-like sensor domain (PAS domain)"/>
    <property type="match status" value="1"/>
</dbReference>
<dbReference type="Pfam" id="PF00990">
    <property type="entry name" value="GGDEF"/>
    <property type="match status" value="1"/>
</dbReference>
<dbReference type="SMART" id="SM00471">
    <property type="entry name" value="HDc"/>
    <property type="match status" value="1"/>
</dbReference>
<accession>A0A2S6HU94</accession>
<dbReference type="Gene3D" id="3.30.70.270">
    <property type="match status" value="1"/>
</dbReference>
<dbReference type="PANTHER" id="PTHR43155:SF2">
    <property type="entry name" value="CYCLIC DI-GMP PHOSPHODIESTERASE PA4108"/>
    <property type="match status" value="1"/>
</dbReference>
<proteinExistence type="predicted"/>
<evidence type="ECO:0000313" key="5">
    <source>
        <dbReference type="EMBL" id="PPK81398.1"/>
    </source>
</evidence>
<dbReference type="InterPro" id="IPR037522">
    <property type="entry name" value="HD_GYP_dom"/>
</dbReference>
<reference evidence="5 6" key="1">
    <citation type="submission" date="2018-02" db="EMBL/GenBank/DDBJ databases">
        <title>Genomic Encyclopedia of Archaeal and Bacterial Type Strains, Phase II (KMG-II): from individual species to whole genera.</title>
        <authorList>
            <person name="Goeker M."/>
        </authorList>
    </citation>
    <scope>NUCLEOTIDE SEQUENCE [LARGE SCALE GENOMIC DNA]</scope>
    <source>
        <strain evidence="5 6">DSM 3808</strain>
    </source>
</reference>
<keyword evidence="1" id="KW-1133">Transmembrane helix</keyword>
<dbReference type="InterPro" id="IPR043128">
    <property type="entry name" value="Rev_trsase/Diguanyl_cyclase"/>
</dbReference>
<dbReference type="InterPro" id="IPR035965">
    <property type="entry name" value="PAS-like_dom_sf"/>
</dbReference>
<dbReference type="AlphaFoldDB" id="A0A2S6HU94"/>
<dbReference type="Proteomes" id="UP000237749">
    <property type="component" value="Unassembled WGS sequence"/>
</dbReference>
<evidence type="ECO:0000313" key="6">
    <source>
        <dbReference type="Proteomes" id="UP000237749"/>
    </source>
</evidence>
<dbReference type="PROSITE" id="PS51831">
    <property type="entry name" value="HD"/>
    <property type="match status" value="1"/>
</dbReference>
<keyword evidence="1" id="KW-0472">Membrane</keyword>
<keyword evidence="5" id="KW-0808">Transferase</keyword>
<keyword evidence="1" id="KW-0812">Transmembrane</keyword>
<protein>
    <submittedName>
        <fullName evidence="5">Diguanylate cyclase (GGDEF)-like protein/putative nucleotidyltransferase with HDIG domain</fullName>
    </submittedName>
</protein>
<dbReference type="InterPro" id="IPR006674">
    <property type="entry name" value="HD_domain"/>
</dbReference>
<dbReference type="EMBL" id="PTJA01000004">
    <property type="protein sequence ID" value="PPK81398.1"/>
    <property type="molecule type" value="Genomic_DNA"/>
</dbReference>
<dbReference type="PANTHER" id="PTHR43155">
    <property type="entry name" value="CYCLIC DI-GMP PHOSPHODIESTERASE PA4108-RELATED"/>
    <property type="match status" value="1"/>
</dbReference>
<dbReference type="PROSITE" id="PS50887">
    <property type="entry name" value="GGDEF"/>
    <property type="match status" value="1"/>
</dbReference>
<evidence type="ECO:0000256" key="1">
    <source>
        <dbReference type="SAM" id="Phobius"/>
    </source>
</evidence>
<dbReference type="SUPFAM" id="SSF109604">
    <property type="entry name" value="HD-domain/PDEase-like"/>
    <property type="match status" value="1"/>
</dbReference>
<dbReference type="InterPro" id="IPR006675">
    <property type="entry name" value="HDIG_dom"/>
</dbReference>
<dbReference type="CDD" id="cd01949">
    <property type="entry name" value="GGDEF"/>
    <property type="match status" value="1"/>
</dbReference>
<comment type="caution">
    <text evidence="5">The sequence shown here is derived from an EMBL/GenBank/DDBJ whole genome shotgun (WGS) entry which is preliminary data.</text>
</comment>
<name>A0A2S6HU94_9FIRM</name>
<dbReference type="PROSITE" id="PS51832">
    <property type="entry name" value="HD_GYP"/>
    <property type="match status" value="1"/>
</dbReference>
<dbReference type="CDD" id="cd00077">
    <property type="entry name" value="HDc"/>
    <property type="match status" value="1"/>
</dbReference>
<feature type="domain" description="HD" evidence="3">
    <location>
        <begin position="411"/>
        <end position="533"/>
    </location>
</feature>
<dbReference type="NCBIfam" id="TIGR00277">
    <property type="entry name" value="HDIG"/>
    <property type="match status" value="1"/>
</dbReference>
<dbReference type="Gene3D" id="1.10.3210.10">
    <property type="entry name" value="Hypothetical protein af1432"/>
    <property type="match status" value="1"/>
</dbReference>
<gene>
    <name evidence="5" type="ORF">BXY41_104200</name>
</gene>
<feature type="transmembrane region" description="Helical" evidence="1">
    <location>
        <begin position="63"/>
        <end position="82"/>
    </location>
</feature>
<keyword evidence="6" id="KW-1185">Reference proteome</keyword>
<dbReference type="GO" id="GO:0016740">
    <property type="term" value="F:transferase activity"/>
    <property type="evidence" value="ECO:0007669"/>
    <property type="project" value="UniProtKB-KW"/>
</dbReference>
<dbReference type="Gene3D" id="3.30.450.20">
    <property type="entry name" value="PAS domain"/>
    <property type="match status" value="1"/>
</dbReference>
<dbReference type="InterPro" id="IPR029787">
    <property type="entry name" value="Nucleotide_cyclase"/>
</dbReference>
<feature type="domain" description="GGDEF" evidence="2">
    <location>
        <begin position="268"/>
        <end position="403"/>
    </location>
</feature>
<evidence type="ECO:0000259" key="4">
    <source>
        <dbReference type="PROSITE" id="PS51832"/>
    </source>
</evidence>
<dbReference type="Pfam" id="PF13487">
    <property type="entry name" value="HD_5"/>
    <property type="match status" value="1"/>
</dbReference>
<evidence type="ECO:0000259" key="2">
    <source>
        <dbReference type="PROSITE" id="PS50887"/>
    </source>
</evidence>
<dbReference type="InterPro" id="IPR003607">
    <property type="entry name" value="HD/PDEase_dom"/>
</dbReference>
<dbReference type="NCBIfam" id="TIGR00254">
    <property type="entry name" value="GGDEF"/>
    <property type="match status" value="1"/>
</dbReference>
<organism evidence="5 6">
    <name type="scientific">Lacrimispora xylanisolvens</name>
    <dbReference type="NCBI Taxonomy" id="384636"/>
    <lineage>
        <taxon>Bacteria</taxon>
        <taxon>Bacillati</taxon>
        <taxon>Bacillota</taxon>
        <taxon>Clostridia</taxon>
        <taxon>Lachnospirales</taxon>
        <taxon>Lachnospiraceae</taxon>
        <taxon>Lacrimispora</taxon>
    </lineage>
</organism>
<dbReference type="RefSeq" id="WP_170072296.1">
    <property type="nucleotide sequence ID" value="NZ_PTJA01000004.1"/>
</dbReference>
<dbReference type="InterPro" id="IPR000160">
    <property type="entry name" value="GGDEF_dom"/>
</dbReference>
<sequence>MWKRLREHFLMLNKSRKELKQEGLKICAAYFLLGLFWILCSDRLVPAIVSNSRSVMLFSMGKGVLFVFCTSAFLYYVILRLLNKAGAAEEELSKSYKELKMQYKKIGLYDQMLMESEEKYRTIIAHMQLGMALFEGENETDIRHYRLIDVNPCYEELACDKEVSVLGGYFCDIHDTLDPDIWELLARTVKTGEPARYERFRNRTSTYYEVIVFCPGKNQLALIVNNITERRQAQERLNYLSFHDPLTGLYNRRYFEEQLKVLDQEFNYPLVITMADINGLKLINDSFGHAAGDEYIRKAAAVLMNNTRSHDIICRLGGDEFVIFSPGTGEKEIKKMISSMSDMAKAQAVNKIMLSISFGYSIKCSSDESITEVLKKAEDFMYRKKLMESPSMRGKTIYTIMAALHEKNFREEQHSLRVSELCEKMGEALELQEDDIKELKTVGLLHDIGKVAIEEGILNKNGKLDVDEWGEIKKHPEIGYRILSTVNELSEMADYVLAHHERWDGSGYPKGLKGKEIPIQSRIIAIADAYDAMISERSYRHALSKEIAVSELLKGAGTQFCKEYVSIFIDKVINKSGTGA</sequence>